<reference evidence="1" key="3">
    <citation type="submission" date="2023-01" db="EMBL/GenBank/DDBJ databases">
        <authorList>
            <person name="Sun Q."/>
            <person name="Evtushenko L."/>
        </authorList>
    </citation>
    <scope>NUCLEOTIDE SEQUENCE</scope>
    <source>
        <strain evidence="1">VKM B-1606</strain>
    </source>
</reference>
<evidence type="ECO:0000313" key="2">
    <source>
        <dbReference type="EMBL" id="MBM7850111.1"/>
    </source>
</evidence>
<evidence type="ECO:0000313" key="1">
    <source>
        <dbReference type="EMBL" id="GLK55402.1"/>
    </source>
</evidence>
<keyword evidence="3" id="KW-1185">Reference proteome</keyword>
<sequence length="104" mass="11253">MKFEIPHNLGRAEAKRRIENGLPALERHIPGGGSVASSWTAEDRLALQISAMGQSVGVAIEVEDALVRGEIEVPLMLSMMSGAIRDFVEKSSRIMLEKPGPSRA</sequence>
<gene>
    <name evidence="1" type="ORF">GCM10008170_14210</name>
    <name evidence="2" type="ORF">JOD31_000323</name>
</gene>
<dbReference type="InterPro" id="IPR013433">
    <property type="entry name" value="PHA_gran_rgn"/>
</dbReference>
<dbReference type="RefSeq" id="WP_204948571.1">
    <property type="nucleotide sequence ID" value="NZ_BSFF01000002.1"/>
</dbReference>
<reference evidence="1" key="1">
    <citation type="journal article" date="2014" name="Int. J. Syst. Evol. Microbiol.">
        <title>Complete genome sequence of Corynebacterium casei LMG S-19264T (=DSM 44701T), isolated from a smear-ripened cheese.</title>
        <authorList>
            <consortium name="US DOE Joint Genome Institute (JGI-PGF)"/>
            <person name="Walter F."/>
            <person name="Albersmeier A."/>
            <person name="Kalinowski J."/>
            <person name="Ruckert C."/>
        </authorList>
    </citation>
    <scope>NUCLEOTIDE SEQUENCE</scope>
    <source>
        <strain evidence="1">VKM B-1606</strain>
    </source>
</reference>
<name>A0A9W6ITL0_9HYPH</name>
<evidence type="ECO:0000313" key="4">
    <source>
        <dbReference type="Proteomes" id="UP001143400"/>
    </source>
</evidence>
<dbReference type="Pfam" id="PF09650">
    <property type="entry name" value="PHA_gran_rgn"/>
    <property type="match status" value="1"/>
</dbReference>
<evidence type="ECO:0000313" key="3">
    <source>
        <dbReference type="Proteomes" id="UP000758856"/>
    </source>
</evidence>
<accession>A0A9W6ITL0</accession>
<protein>
    <submittedName>
        <fullName evidence="1">Polyhydroxyalkanoic acid system protein</fullName>
    </submittedName>
</protein>
<dbReference type="AlphaFoldDB" id="A0A9W6ITL0"/>
<dbReference type="EMBL" id="JAFBCY010000001">
    <property type="protein sequence ID" value="MBM7850111.1"/>
    <property type="molecule type" value="Genomic_DNA"/>
</dbReference>
<dbReference type="EMBL" id="BSFF01000002">
    <property type="protein sequence ID" value="GLK55402.1"/>
    <property type="molecule type" value="Genomic_DNA"/>
</dbReference>
<dbReference type="Proteomes" id="UP000758856">
    <property type="component" value="Unassembled WGS sequence"/>
</dbReference>
<organism evidence="1 4">
    <name type="scientific">Methylopila capsulata</name>
    <dbReference type="NCBI Taxonomy" id="61654"/>
    <lineage>
        <taxon>Bacteria</taxon>
        <taxon>Pseudomonadati</taxon>
        <taxon>Pseudomonadota</taxon>
        <taxon>Alphaproteobacteria</taxon>
        <taxon>Hyphomicrobiales</taxon>
        <taxon>Methylopilaceae</taxon>
        <taxon>Methylopila</taxon>
    </lineage>
</organism>
<proteinExistence type="predicted"/>
<dbReference type="Proteomes" id="UP001143400">
    <property type="component" value="Unassembled WGS sequence"/>
</dbReference>
<comment type="caution">
    <text evidence="1">The sequence shown here is derived from an EMBL/GenBank/DDBJ whole genome shotgun (WGS) entry which is preliminary data.</text>
</comment>
<reference evidence="2 3" key="2">
    <citation type="submission" date="2021-01" db="EMBL/GenBank/DDBJ databases">
        <title>Genomic Encyclopedia of Type Strains, Phase IV (KMG-IV): sequencing the most valuable type-strain genomes for metagenomic binning, comparative biology and taxonomic classification.</title>
        <authorList>
            <person name="Goeker M."/>
        </authorList>
    </citation>
    <scope>NUCLEOTIDE SEQUENCE [LARGE SCALE GENOMIC DNA]</scope>
    <source>
        <strain evidence="2 3">DSM 6130</strain>
    </source>
</reference>